<dbReference type="GO" id="GO:0000172">
    <property type="term" value="C:ribonuclease MRP complex"/>
    <property type="evidence" value="ECO:0007669"/>
    <property type="project" value="InterPro"/>
</dbReference>
<feature type="region of interest" description="Disordered" evidence="1">
    <location>
        <begin position="137"/>
        <end position="168"/>
    </location>
</feature>
<feature type="domain" description="Ribonucleases P/MRP subunit Pop8-like" evidence="2">
    <location>
        <begin position="190"/>
        <end position="253"/>
    </location>
</feature>
<dbReference type="EMBL" id="PKFO01000002">
    <property type="protein sequence ID" value="PVH19670.1"/>
    <property type="molecule type" value="Genomic_DNA"/>
</dbReference>
<dbReference type="GO" id="GO:0034965">
    <property type="term" value="P:intronic box C/D snoRNA processing"/>
    <property type="evidence" value="ECO:0007669"/>
    <property type="project" value="TreeGrafter"/>
</dbReference>
<dbReference type="STRING" id="45357.A0A2V1ANP4"/>
<keyword evidence="4" id="KW-1185">Reference proteome</keyword>
<reference evidence="3 4" key="1">
    <citation type="submission" date="2017-12" db="EMBL/GenBank/DDBJ databases">
        <title>Genome Sequence of a Multidrug-Resistant Candida haemulonii Isolate from a Patient with Chronic Leg Ulcers in Israel.</title>
        <authorList>
            <person name="Chow N.A."/>
            <person name="Gade L."/>
            <person name="Batra D."/>
            <person name="Rowe L.A."/>
            <person name="Ben-Ami R."/>
            <person name="Loparev V.N."/>
            <person name="Litvintseva A.P."/>
        </authorList>
    </citation>
    <scope>NUCLEOTIDE SEQUENCE [LARGE SCALE GENOMIC DNA]</scope>
    <source>
        <strain evidence="3 4">B11899</strain>
    </source>
</reference>
<dbReference type="GO" id="GO:0005655">
    <property type="term" value="C:nucleolar ribonuclease P complex"/>
    <property type="evidence" value="ECO:0007669"/>
    <property type="project" value="InterPro"/>
</dbReference>
<protein>
    <recommendedName>
        <fullName evidence="2">Ribonucleases P/MRP subunit Pop8-like domain-containing protein</fullName>
    </recommendedName>
</protein>
<evidence type="ECO:0000313" key="4">
    <source>
        <dbReference type="Proteomes" id="UP000244309"/>
    </source>
</evidence>
<dbReference type="AlphaFoldDB" id="A0A2V1ANP4"/>
<dbReference type="GO" id="GO:0000294">
    <property type="term" value="P:nuclear-transcribed mRNA catabolic process, RNase MRP-dependent"/>
    <property type="evidence" value="ECO:0007669"/>
    <property type="project" value="TreeGrafter"/>
</dbReference>
<dbReference type="PANTHER" id="PTHR28173">
    <property type="entry name" value="RIBONUCLEASES P/MRP PROTEIN SUBUNIT POP8"/>
    <property type="match status" value="1"/>
</dbReference>
<dbReference type="Proteomes" id="UP000244309">
    <property type="component" value="Unassembled WGS sequence"/>
</dbReference>
<dbReference type="InterPro" id="IPR020347">
    <property type="entry name" value="Pop8"/>
</dbReference>
<dbReference type="RefSeq" id="XP_025340610.1">
    <property type="nucleotide sequence ID" value="XM_025487162.1"/>
</dbReference>
<evidence type="ECO:0000259" key="2">
    <source>
        <dbReference type="Pfam" id="PF20976"/>
    </source>
</evidence>
<proteinExistence type="predicted"/>
<comment type="caution">
    <text evidence="3">The sequence shown here is derived from an EMBL/GenBank/DDBJ whole genome shotgun (WGS) entry which is preliminary data.</text>
</comment>
<dbReference type="GO" id="GO:0008033">
    <property type="term" value="P:tRNA processing"/>
    <property type="evidence" value="ECO:0007669"/>
    <property type="project" value="InterPro"/>
</dbReference>
<dbReference type="Pfam" id="PF20976">
    <property type="entry name" value="Pop8"/>
    <property type="match status" value="1"/>
</dbReference>
<dbReference type="GO" id="GO:0000171">
    <property type="term" value="F:ribonuclease MRP activity"/>
    <property type="evidence" value="ECO:0007669"/>
    <property type="project" value="TreeGrafter"/>
</dbReference>
<gene>
    <name evidence="3" type="ORF">CXQ85_003521</name>
</gene>
<dbReference type="GO" id="GO:0004526">
    <property type="term" value="F:ribonuclease P activity"/>
    <property type="evidence" value="ECO:0007669"/>
    <property type="project" value="TreeGrafter"/>
</dbReference>
<evidence type="ECO:0000256" key="1">
    <source>
        <dbReference type="SAM" id="MobiDB-lite"/>
    </source>
</evidence>
<accession>A0A2V1ANP4</accession>
<dbReference type="GeneID" id="37008851"/>
<dbReference type="VEuPathDB" id="FungiDB:CXQ85_003521"/>
<dbReference type="OrthoDB" id="4077720at2759"/>
<dbReference type="PANTHER" id="PTHR28173:SF1">
    <property type="entry name" value="RIBONUCLEASES P_MRP PROTEIN SUBUNIT POP8"/>
    <property type="match status" value="1"/>
</dbReference>
<name>A0A2V1ANP4_9ASCO</name>
<feature type="compositionally biased region" description="Low complexity" evidence="1">
    <location>
        <begin position="147"/>
        <end position="168"/>
    </location>
</feature>
<evidence type="ECO:0000313" key="3">
    <source>
        <dbReference type="EMBL" id="PVH19670.1"/>
    </source>
</evidence>
<feature type="compositionally biased region" description="Basic and acidic residues" evidence="1">
    <location>
        <begin position="137"/>
        <end position="146"/>
    </location>
</feature>
<organism evidence="3 4">
    <name type="scientific">Candidozyma haemuli</name>
    <dbReference type="NCBI Taxonomy" id="45357"/>
    <lineage>
        <taxon>Eukaryota</taxon>
        <taxon>Fungi</taxon>
        <taxon>Dikarya</taxon>
        <taxon>Ascomycota</taxon>
        <taxon>Saccharomycotina</taxon>
        <taxon>Pichiomycetes</taxon>
        <taxon>Metschnikowiaceae</taxon>
        <taxon>Candidozyma</taxon>
    </lineage>
</organism>
<sequence length="291" mass="32922">MSTKIRYSVAELKLLRHEYRVHMDEDAFPGYTARRPYHRQNHRSYYTSSPYSQSPIVLDPTLFPPGSRIIRLKPGQRLPKGCVPLPYAIDEGNSRRGRRSDSSIKYKYNKVEPAMPVPGDSNYEFKYAPLFEKYMTKRDSGEERNRSNGSMEGIGSSMEVSESSSESVQIKLPPHACDPSLQQTRPQLYDQLNIDLLTWRTLISNALAELYGIVGEARHFDILAKQQKPPALDAVIRIAPEDKDVFVTSLASYNFDLSGHLGREYDVTASIKVKNSSPYLGQLVTSDLADL</sequence>
<dbReference type="InterPro" id="IPR049128">
    <property type="entry name" value="Pop8-like_dom"/>
</dbReference>